<evidence type="ECO:0000256" key="2">
    <source>
        <dbReference type="ARBA" id="ARBA00022630"/>
    </source>
</evidence>
<dbReference type="SUPFAM" id="SSF50475">
    <property type="entry name" value="FMN-binding split barrel"/>
    <property type="match status" value="1"/>
</dbReference>
<dbReference type="InterPro" id="IPR052174">
    <property type="entry name" value="Flavoredoxin"/>
</dbReference>
<dbReference type="EMBL" id="BMQJ01000002">
    <property type="protein sequence ID" value="GGP85660.1"/>
    <property type="molecule type" value="Genomic_DNA"/>
</dbReference>
<evidence type="ECO:0000256" key="4">
    <source>
        <dbReference type="SAM" id="MobiDB-lite"/>
    </source>
</evidence>
<dbReference type="PANTHER" id="PTHR43567">
    <property type="entry name" value="FLAVOREDOXIN-RELATED-RELATED"/>
    <property type="match status" value="1"/>
</dbReference>
<name>A0ABQ2QL72_9ACTN</name>
<reference evidence="7" key="1">
    <citation type="journal article" date="2019" name="Int. J. Syst. Evol. Microbiol.">
        <title>The Global Catalogue of Microorganisms (GCM) 10K type strain sequencing project: providing services to taxonomists for standard genome sequencing and annotation.</title>
        <authorList>
            <consortium name="The Broad Institute Genomics Platform"/>
            <consortium name="The Broad Institute Genome Sequencing Center for Infectious Disease"/>
            <person name="Wu L."/>
            <person name="Ma J."/>
        </authorList>
    </citation>
    <scope>NUCLEOTIDE SEQUENCE [LARGE SCALE GENOMIC DNA]</scope>
    <source>
        <strain evidence="7">JCM 3115</strain>
    </source>
</reference>
<evidence type="ECO:0000313" key="7">
    <source>
        <dbReference type="Proteomes" id="UP000611554"/>
    </source>
</evidence>
<feature type="domain" description="Flavin reductase like" evidence="5">
    <location>
        <begin position="81"/>
        <end position="254"/>
    </location>
</feature>
<dbReference type="InterPro" id="IPR012349">
    <property type="entry name" value="Split_barrel_FMN-bd"/>
</dbReference>
<dbReference type="PANTHER" id="PTHR43567:SF1">
    <property type="entry name" value="FLAVOREDOXIN"/>
    <property type="match status" value="1"/>
</dbReference>
<dbReference type="Proteomes" id="UP000611554">
    <property type="component" value="Unassembled WGS sequence"/>
</dbReference>
<accession>A0ABQ2QL72</accession>
<dbReference type="Pfam" id="PF01613">
    <property type="entry name" value="Flavin_Reduct"/>
    <property type="match status" value="1"/>
</dbReference>
<dbReference type="Gene3D" id="2.30.110.10">
    <property type="entry name" value="Electron Transport, Fmn-binding Protein, Chain A"/>
    <property type="match status" value="1"/>
</dbReference>
<gene>
    <name evidence="6" type="ORF">GCM10010140_13760</name>
</gene>
<evidence type="ECO:0000259" key="5">
    <source>
        <dbReference type="Pfam" id="PF01613"/>
    </source>
</evidence>
<dbReference type="InterPro" id="IPR002563">
    <property type="entry name" value="Flavin_Rdtase-like_dom"/>
</dbReference>
<comment type="similarity">
    <text evidence="3">Belongs to the flavoredoxin family.</text>
</comment>
<keyword evidence="7" id="KW-1185">Reference proteome</keyword>
<feature type="region of interest" description="Disordered" evidence="4">
    <location>
        <begin position="258"/>
        <end position="288"/>
    </location>
</feature>
<comment type="caution">
    <text evidence="6">The sequence shown here is derived from an EMBL/GenBank/DDBJ whole genome shotgun (WGS) entry which is preliminary data.</text>
</comment>
<evidence type="ECO:0000313" key="6">
    <source>
        <dbReference type="EMBL" id="GGP85660.1"/>
    </source>
</evidence>
<comment type="cofactor">
    <cofactor evidence="1">
        <name>FMN</name>
        <dbReference type="ChEBI" id="CHEBI:58210"/>
    </cofactor>
</comment>
<keyword evidence="2" id="KW-0285">Flavoprotein</keyword>
<organism evidence="6 7">
    <name type="scientific">Streptosporangium pseudovulgare</name>
    <dbReference type="NCBI Taxonomy" id="35765"/>
    <lineage>
        <taxon>Bacteria</taxon>
        <taxon>Bacillati</taxon>
        <taxon>Actinomycetota</taxon>
        <taxon>Actinomycetes</taxon>
        <taxon>Streptosporangiales</taxon>
        <taxon>Streptosporangiaceae</taxon>
        <taxon>Streptosporangium</taxon>
    </lineage>
</organism>
<evidence type="ECO:0000256" key="3">
    <source>
        <dbReference type="ARBA" id="ARBA00038054"/>
    </source>
</evidence>
<sequence>MVPRRGRPGGPAAGAVRVRRPRRDRPLIGADAGRGGAGRDRSERTETFRLYGRTMNSATHDEPLTHPHDSHMVITPNILYFGTPVVLLSTENEDGTFNLTPMSSAWALGSTVVLGLGAEGQGAHNLAARPDVVISLPSPEQWRAVERLAPLTGRDPVPAQKRGAFRFEPDKFGAAGLRPEPSELVRPPRVAGCPLQLEARAATVRPDTAGRFLIIETEVLRVHAAPRIVVPGTQHVDPAAWSPLIYNFRHYHGLGPELGRSFRSETPRPRPGEPAPDAGETSRPRPAP</sequence>
<protein>
    <recommendedName>
        <fullName evidence="5">Flavin reductase like domain-containing protein</fullName>
    </recommendedName>
</protein>
<feature type="region of interest" description="Disordered" evidence="4">
    <location>
        <begin position="1"/>
        <end position="44"/>
    </location>
</feature>
<evidence type="ECO:0000256" key="1">
    <source>
        <dbReference type="ARBA" id="ARBA00001917"/>
    </source>
</evidence>
<feature type="compositionally biased region" description="Basic and acidic residues" evidence="4">
    <location>
        <begin position="260"/>
        <end position="271"/>
    </location>
</feature>
<proteinExistence type="inferred from homology"/>